<dbReference type="Pfam" id="PF17188">
    <property type="entry name" value="MucB_RseB_C"/>
    <property type="match status" value="1"/>
</dbReference>
<keyword evidence="9" id="KW-1185">Reference proteome</keyword>
<dbReference type="Proteomes" id="UP000000383">
    <property type="component" value="Chromosome"/>
</dbReference>
<dbReference type="AlphaFoldDB" id="D7DJW5"/>
<protein>
    <submittedName>
        <fullName evidence="8">Sigma E regulatory protein, MucB/RseB</fullName>
    </submittedName>
</protein>
<dbReference type="KEGG" id="meh:M301_1954"/>
<dbReference type="HOGENOM" id="CLU_054710_0_1_4"/>
<feature type="signal peptide" evidence="5">
    <location>
        <begin position="1"/>
        <end position="25"/>
    </location>
</feature>
<proteinExistence type="inferred from homology"/>
<accession>D7DJW5</accession>
<keyword evidence="4" id="KW-0574">Periplasm</keyword>
<dbReference type="PANTHER" id="PTHR38782">
    <property type="match status" value="1"/>
</dbReference>
<dbReference type="GO" id="GO:0030288">
    <property type="term" value="C:outer membrane-bounded periplasmic space"/>
    <property type="evidence" value="ECO:0007669"/>
    <property type="project" value="TreeGrafter"/>
</dbReference>
<dbReference type="InterPro" id="IPR033436">
    <property type="entry name" value="MucB/RseB_C"/>
</dbReference>
<dbReference type="Gene3D" id="2.50.20.10">
    <property type="entry name" value="Lipoprotein localisation LolA/LolB/LppX"/>
    <property type="match status" value="1"/>
</dbReference>
<reference evidence="9" key="1">
    <citation type="submission" date="2010-05" db="EMBL/GenBank/DDBJ databases">
        <title>Complete sequence of Methylotenera sp. 301.</title>
        <authorList>
            <person name="Lucas S."/>
            <person name="Copeland A."/>
            <person name="Lapidus A."/>
            <person name="Cheng J.-F."/>
            <person name="Bruce D."/>
            <person name="Goodwin L."/>
            <person name="Pitluck S."/>
            <person name="Clum A."/>
            <person name="Land M."/>
            <person name="Hauser L."/>
            <person name="Kyrpides N."/>
            <person name="Ivanova N."/>
            <person name="Chistoservova L."/>
            <person name="Kalyuzhnaya M."/>
            <person name="Woyke T."/>
        </authorList>
    </citation>
    <scope>NUCLEOTIDE SEQUENCE [LARGE SCALE GENOMIC DNA]</scope>
    <source>
        <strain evidence="9">301</strain>
    </source>
</reference>
<evidence type="ECO:0000256" key="5">
    <source>
        <dbReference type="SAM" id="SignalP"/>
    </source>
</evidence>
<dbReference type="eggNOG" id="COG3026">
    <property type="taxonomic scope" value="Bacteria"/>
</dbReference>
<dbReference type="STRING" id="666681.M301_1954"/>
<evidence type="ECO:0000259" key="6">
    <source>
        <dbReference type="Pfam" id="PF03888"/>
    </source>
</evidence>
<dbReference type="Pfam" id="PF03888">
    <property type="entry name" value="MucB_RseB"/>
    <property type="match status" value="1"/>
</dbReference>
<name>D7DJW5_METV0</name>
<dbReference type="InterPro" id="IPR005588">
    <property type="entry name" value="MucB_RseB"/>
</dbReference>
<evidence type="ECO:0000259" key="7">
    <source>
        <dbReference type="Pfam" id="PF17188"/>
    </source>
</evidence>
<dbReference type="PANTHER" id="PTHR38782:SF1">
    <property type="entry name" value="SIGMA-E FACTOR REGULATORY PROTEIN RSEB"/>
    <property type="match status" value="1"/>
</dbReference>
<dbReference type="InterPro" id="IPR029046">
    <property type="entry name" value="LolA/LolB/LppX"/>
</dbReference>
<evidence type="ECO:0000256" key="4">
    <source>
        <dbReference type="ARBA" id="ARBA00022764"/>
    </source>
</evidence>
<keyword evidence="3 5" id="KW-0732">Signal</keyword>
<dbReference type="Gene3D" id="3.30.200.100">
    <property type="entry name" value="MucB/RseB, C-terminal domain"/>
    <property type="match status" value="1"/>
</dbReference>
<dbReference type="InterPro" id="IPR038484">
    <property type="entry name" value="MucB/RseB_C_sf"/>
</dbReference>
<feature type="domain" description="MucB/RseB N-terminal" evidence="6">
    <location>
        <begin position="33"/>
        <end position="206"/>
    </location>
</feature>
<dbReference type="GO" id="GO:0032885">
    <property type="term" value="P:regulation of polysaccharide biosynthetic process"/>
    <property type="evidence" value="ECO:0007669"/>
    <property type="project" value="TreeGrafter"/>
</dbReference>
<feature type="domain" description="MucB/RseB C-terminal" evidence="7">
    <location>
        <begin position="228"/>
        <end position="322"/>
    </location>
</feature>
<comment type="similarity">
    <text evidence="2">Belongs to the RseB family.</text>
</comment>
<organism evidence="8 9">
    <name type="scientific">Methylotenera versatilis (strain 301)</name>
    <dbReference type="NCBI Taxonomy" id="666681"/>
    <lineage>
        <taxon>Bacteria</taxon>
        <taxon>Pseudomonadati</taxon>
        <taxon>Pseudomonadota</taxon>
        <taxon>Betaproteobacteria</taxon>
        <taxon>Nitrosomonadales</taxon>
        <taxon>Methylophilaceae</taxon>
        <taxon>Methylotenera</taxon>
    </lineage>
</organism>
<evidence type="ECO:0000313" key="9">
    <source>
        <dbReference type="Proteomes" id="UP000000383"/>
    </source>
</evidence>
<evidence type="ECO:0000256" key="2">
    <source>
        <dbReference type="ARBA" id="ARBA00008150"/>
    </source>
</evidence>
<gene>
    <name evidence="8" type="ordered locus">M301_1954</name>
</gene>
<evidence type="ECO:0000256" key="1">
    <source>
        <dbReference type="ARBA" id="ARBA00004418"/>
    </source>
</evidence>
<dbReference type="PIRSF" id="PIRSF005427">
    <property type="entry name" value="RseB"/>
    <property type="match status" value="1"/>
</dbReference>
<evidence type="ECO:0000313" key="8">
    <source>
        <dbReference type="EMBL" id="ADI30326.1"/>
    </source>
</evidence>
<sequence precursor="true">MRMKGFVLACLFASALSSASQSVLAASDDEKWQILQKAALAAHALSYQGIFVCQSGQQSKSVQIKHFFDGQNEFARNVLLDGSPREVLSQGGDLIIYNPKNEKIVIEKRRGQNMFPAVLPANLAAVKQSYTLRTGDIERVAGREAQVLFLEPKDDLRYSYRFWIDTEYGLILKSVMFNNRNEMMDSISFTQLNLVNSVDLDWFKPKIDSKKNYVMEDEAPAQADYNPSPHWMLKELPAGYRKVDQMLRMVHGKPLPITHVVFSDGLASVSLFIEPVTNGVKPRAGHSVVGNTSFYSSVAGYLQITVLGEVPEATVAAIANSVVFIK</sequence>
<dbReference type="InterPro" id="IPR033434">
    <property type="entry name" value="MucB/RseB_N"/>
</dbReference>
<dbReference type="GO" id="GO:0045152">
    <property type="term" value="F:antisigma factor binding"/>
    <property type="evidence" value="ECO:0007669"/>
    <property type="project" value="TreeGrafter"/>
</dbReference>
<dbReference type="EMBL" id="CP002056">
    <property type="protein sequence ID" value="ADI30326.1"/>
    <property type="molecule type" value="Genomic_DNA"/>
</dbReference>
<dbReference type="SUPFAM" id="SSF89392">
    <property type="entry name" value="Prokaryotic lipoproteins and lipoprotein localization factors"/>
    <property type="match status" value="1"/>
</dbReference>
<dbReference type="CDD" id="cd16327">
    <property type="entry name" value="RseB"/>
    <property type="match status" value="1"/>
</dbReference>
<comment type="subcellular location">
    <subcellularLocation>
        <location evidence="1">Periplasm</location>
    </subcellularLocation>
</comment>
<reference evidence="8 9" key="2">
    <citation type="journal article" date="2011" name="J. Bacteriol.">
        <title>Genomes of three methylotrophs from a single niche uncover genetic and metabolic divergence of Methylophilaceae.</title>
        <authorList>
            <person name="Lapidus A."/>
            <person name="Clum A."/>
            <person name="Labutti K."/>
            <person name="Kaluzhnaya M.G."/>
            <person name="Lim S."/>
            <person name="Beck D.A."/>
            <person name="Glavina Del Rio T."/>
            <person name="Nolan M."/>
            <person name="Mavromatis K."/>
            <person name="Huntemann M."/>
            <person name="Lucas S."/>
            <person name="Lidstrom M.E."/>
            <person name="Ivanova N."/>
            <person name="Chistoserdova L."/>
        </authorList>
    </citation>
    <scope>NUCLEOTIDE SEQUENCE [LARGE SCALE GENOMIC DNA]</scope>
    <source>
        <strain evidence="8 9">301</strain>
    </source>
</reference>
<feature type="chain" id="PRO_5003094688" evidence="5">
    <location>
        <begin position="26"/>
        <end position="326"/>
    </location>
</feature>
<evidence type="ECO:0000256" key="3">
    <source>
        <dbReference type="ARBA" id="ARBA00022729"/>
    </source>
</evidence>